<comment type="caution">
    <text evidence="6">The sequence shown here is derived from an EMBL/GenBank/DDBJ whole genome shotgun (WGS) entry which is preliminary data.</text>
</comment>
<dbReference type="PANTHER" id="PTHR43140">
    <property type="entry name" value="TYPE-1 RESTRICTION ENZYME ECOKI SPECIFICITY PROTEIN"/>
    <property type="match status" value="1"/>
</dbReference>
<keyword evidence="6" id="KW-0540">Nuclease</keyword>
<evidence type="ECO:0000313" key="6">
    <source>
        <dbReference type="EMBL" id="PKK88950.1"/>
    </source>
</evidence>
<dbReference type="EMBL" id="PGXC01000030">
    <property type="protein sequence ID" value="PKK88950.1"/>
    <property type="molecule type" value="Genomic_DNA"/>
</dbReference>
<evidence type="ECO:0000256" key="3">
    <source>
        <dbReference type="ARBA" id="ARBA00023125"/>
    </source>
</evidence>
<feature type="coiled-coil region" evidence="4">
    <location>
        <begin position="552"/>
        <end position="579"/>
    </location>
</feature>
<dbReference type="Gene3D" id="3.90.220.20">
    <property type="entry name" value="DNA methylase specificity domains"/>
    <property type="match status" value="2"/>
</dbReference>
<organism evidence="6 7">
    <name type="scientific">Candidatus Wallbacteria bacterium HGW-Wallbacteria-1</name>
    <dbReference type="NCBI Taxonomy" id="2013854"/>
    <lineage>
        <taxon>Bacteria</taxon>
        <taxon>Candidatus Walliibacteriota</taxon>
    </lineage>
</organism>
<dbReference type="GO" id="GO:0004519">
    <property type="term" value="F:endonuclease activity"/>
    <property type="evidence" value="ECO:0007669"/>
    <property type="project" value="UniProtKB-KW"/>
</dbReference>
<feature type="coiled-coil region" evidence="4">
    <location>
        <begin position="265"/>
        <end position="292"/>
    </location>
</feature>
<name>A0A2N1PKU5_9BACT</name>
<dbReference type="InterPro" id="IPR044946">
    <property type="entry name" value="Restrct_endonuc_typeI_TRD_sf"/>
</dbReference>
<feature type="domain" description="Type I restriction modification DNA specificity" evidence="5">
    <location>
        <begin position="402"/>
        <end position="575"/>
    </location>
</feature>
<evidence type="ECO:0000256" key="1">
    <source>
        <dbReference type="ARBA" id="ARBA00010923"/>
    </source>
</evidence>
<evidence type="ECO:0000259" key="5">
    <source>
        <dbReference type="Pfam" id="PF01420"/>
    </source>
</evidence>
<reference evidence="6 7" key="1">
    <citation type="journal article" date="2017" name="ISME J.">
        <title>Potential for microbial H2 and metal transformations associated with novel bacteria and archaea in deep terrestrial subsurface sediments.</title>
        <authorList>
            <person name="Hernsdorf A.W."/>
            <person name="Amano Y."/>
            <person name="Miyakawa K."/>
            <person name="Ise K."/>
            <person name="Suzuki Y."/>
            <person name="Anantharaman K."/>
            <person name="Probst A."/>
            <person name="Burstein D."/>
            <person name="Thomas B.C."/>
            <person name="Banfield J.F."/>
        </authorList>
    </citation>
    <scope>NUCLEOTIDE SEQUENCE [LARGE SCALE GENOMIC DNA]</scope>
    <source>
        <strain evidence="6">HGW-Wallbacteria-1</strain>
    </source>
</reference>
<gene>
    <name evidence="6" type="ORF">CVV64_16675</name>
</gene>
<dbReference type="InterPro" id="IPR000055">
    <property type="entry name" value="Restrct_endonuc_typeI_TRD"/>
</dbReference>
<keyword evidence="6" id="KW-0255">Endonuclease</keyword>
<evidence type="ECO:0000313" key="7">
    <source>
        <dbReference type="Proteomes" id="UP000233256"/>
    </source>
</evidence>
<comment type="similarity">
    <text evidence="1">Belongs to the type-I restriction system S methylase family.</text>
</comment>
<keyword evidence="6" id="KW-0378">Hydrolase</keyword>
<dbReference type="InterPro" id="IPR051212">
    <property type="entry name" value="Type-I_RE_S_subunit"/>
</dbReference>
<dbReference type="SUPFAM" id="SSF116734">
    <property type="entry name" value="DNA methylase specificity domain"/>
    <property type="match status" value="2"/>
</dbReference>
<evidence type="ECO:0000256" key="2">
    <source>
        <dbReference type="ARBA" id="ARBA00022747"/>
    </source>
</evidence>
<dbReference type="Proteomes" id="UP000233256">
    <property type="component" value="Unassembled WGS sequence"/>
</dbReference>
<proteinExistence type="inferred from homology"/>
<keyword evidence="4" id="KW-0175">Coiled coil</keyword>
<dbReference type="Pfam" id="PF01420">
    <property type="entry name" value="Methylase_S"/>
    <property type="match status" value="2"/>
</dbReference>
<dbReference type="GO" id="GO:0003677">
    <property type="term" value="F:DNA binding"/>
    <property type="evidence" value="ECO:0007669"/>
    <property type="project" value="UniProtKB-KW"/>
</dbReference>
<protein>
    <submittedName>
        <fullName evidence="6">Restriction endonuclease subunit S</fullName>
    </submittedName>
</protein>
<evidence type="ECO:0000256" key="4">
    <source>
        <dbReference type="SAM" id="Coils"/>
    </source>
</evidence>
<dbReference type="AlphaFoldDB" id="A0A2N1PKU5"/>
<sequence length="594" mass="66785">MENSAYINDSREGAKAKRDIEEIASIVVDSAFQLQKHFDTALESPDGIKKLRELILTLAMQGKLVKQDPNDQPASELLKEIQAEKERLIKEGKIKKQKELPPIKPEEVPYKVPEGWVWTRNEEVVTLLGDGLHGTPNYDDNGDCYFINGNNLNDGKIEIKENTKRISEQEYFKHKKQLTNRTVFVSINGTIGNVAFYNNEKVILGKSACYFNLCSNISKEYIKKVLNSKYFIEYAFAEATGSTIKNVSLKTMREFLIPLPPLAEQKRIVAKIDELMALCDKLEAQRNARNDKRLAVHTAAIHQLLEPSQSSPLRDFAASRDFLFSHFDPLYSVKENVAELKKAILTLAMQGKLVKQDPREQPASELLKEIQAEKERVIKEGKIKKQKELPPIKPEEVPYAVPEGWEWVRLGEIGETQTGGTPKAANSHHYGSDVPFIKPGDIIDGEIISYQNDGLSYEGAEDLGRIAKSDSVLMVCIGTIGKCARIDRSVAFNQQINSISPYIPMGEYTRRALQSRYFQKLAWALSSSTTLAILNKGKWENILFPLPPLAEQKRIVAKIDELMALCDKLENQIDQATTKQTTLFDAVLASCAGV</sequence>
<dbReference type="GO" id="GO:0009307">
    <property type="term" value="P:DNA restriction-modification system"/>
    <property type="evidence" value="ECO:0007669"/>
    <property type="project" value="UniProtKB-KW"/>
</dbReference>
<keyword evidence="2" id="KW-0680">Restriction system</keyword>
<keyword evidence="3" id="KW-0238">DNA-binding</keyword>
<dbReference type="CDD" id="cd17293">
    <property type="entry name" value="RMtype1_S_Ppo21ORF8840P_TRD1-CR1_like"/>
    <property type="match status" value="1"/>
</dbReference>
<feature type="domain" description="Type I restriction modification DNA specificity" evidence="5">
    <location>
        <begin position="113"/>
        <end position="288"/>
    </location>
</feature>
<dbReference type="PANTHER" id="PTHR43140:SF1">
    <property type="entry name" value="TYPE I RESTRICTION ENZYME ECOKI SPECIFICITY SUBUNIT"/>
    <property type="match status" value="1"/>
</dbReference>
<accession>A0A2N1PKU5</accession>